<dbReference type="EMBL" id="JAGINP010000020">
    <property type="protein sequence ID" value="MBP2295237.1"/>
    <property type="molecule type" value="Genomic_DNA"/>
</dbReference>
<gene>
    <name evidence="1" type="ORF">J2851_005040</name>
</gene>
<protein>
    <submittedName>
        <fullName evidence="1">Uncharacterized protein</fullName>
    </submittedName>
</protein>
<dbReference type="Proteomes" id="UP000781958">
    <property type="component" value="Unassembled WGS sequence"/>
</dbReference>
<accession>A0ABS4STF0</accession>
<keyword evidence="2" id="KW-1185">Reference proteome</keyword>
<organism evidence="1 2">
    <name type="scientific">Azospirillum rugosum</name>
    <dbReference type="NCBI Taxonomy" id="416170"/>
    <lineage>
        <taxon>Bacteria</taxon>
        <taxon>Pseudomonadati</taxon>
        <taxon>Pseudomonadota</taxon>
        <taxon>Alphaproteobacteria</taxon>
        <taxon>Rhodospirillales</taxon>
        <taxon>Azospirillaceae</taxon>
        <taxon>Azospirillum</taxon>
    </lineage>
</organism>
<proteinExistence type="predicted"/>
<evidence type="ECO:0000313" key="1">
    <source>
        <dbReference type="EMBL" id="MBP2295237.1"/>
    </source>
</evidence>
<sequence length="192" mass="21165">MIEAHTNAFDRRAMPQPAKYAAWALALAVWALPAAGGDADLPLLDPPSRWHKMGPTDAESSSRCIGQLVSPICTLETLLACFNHAVNALCTLATGRDREIIPKDGEGRGTTLYRVVATRRLKAGDVPRRCLNDDLEPTCKAGNVQITLSKRPCWGAECSPPDKDPIKMGTIYTLRKESNGRWIVFEWYSPPY</sequence>
<comment type="caution">
    <text evidence="1">The sequence shown here is derived from an EMBL/GenBank/DDBJ whole genome shotgun (WGS) entry which is preliminary data.</text>
</comment>
<dbReference type="RefSeq" id="WP_209769654.1">
    <property type="nucleotide sequence ID" value="NZ_JAGINP010000020.1"/>
</dbReference>
<reference evidence="1 2" key="1">
    <citation type="submission" date="2021-03" db="EMBL/GenBank/DDBJ databases">
        <title>Genomic Encyclopedia of Type Strains, Phase III (KMG-III): the genomes of soil and plant-associated and newly described type strains.</title>
        <authorList>
            <person name="Whitman W."/>
        </authorList>
    </citation>
    <scope>NUCLEOTIDE SEQUENCE [LARGE SCALE GENOMIC DNA]</scope>
    <source>
        <strain evidence="1 2">IMMIB AFH-6</strain>
    </source>
</reference>
<name>A0ABS4STF0_9PROT</name>
<evidence type="ECO:0000313" key="2">
    <source>
        <dbReference type="Proteomes" id="UP000781958"/>
    </source>
</evidence>